<feature type="transmembrane region" description="Helical" evidence="1">
    <location>
        <begin position="12"/>
        <end position="30"/>
    </location>
</feature>
<keyword evidence="3" id="KW-1185">Reference proteome</keyword>
<reference evidence="2 3" key="1">
    <citation type="submission" date="2015-11" db="EMBL/GenBank/DDBJ databases">
        <authorList>
            <person name="Zhang Y."/>
            <person name="Guo Z."/>
        </authorList>
    </citation>
    <scope>NUCLEOTIDE SEQUENCE [LARGE SCALE GENOMIC DNA]</scope>
    <source>
        <strain evidence="2 3">KCTC 12086</strain>
    </source>
</reference>
<protein>
    <submittedName>
        <fullName evidence="2">Putative lipoprotein</fullName>
    </submittedName>
</protein>
<gene>
    <name evidence="2" type="ORF">PP2015_3785</name>
</gene>
<dbReference type="PATRIC" id="fig|161398.10.peg.3870"/>
<proteinExistence type="predicted"/>
<keyword evidence="2" id="KW-0449">Lipoprotein</keyword>
<evidence type="ECO:0000313" key="3">
    <source>
        <dbReference type="Proteomes" id="UP000061457"/>
    </source>
</evidence>
<evidence type="ECO:0000313" key="2">
    <source>
        <dbReference type="EMBL" id="ALO44256.1"/>
    </source>
</evidence>
<dbReference type="KEGG" id="pphe:PP2015_3785"/>
<keyword evidence="1" id="KW-1133">Transmembrane helix</keyword>
<name>A0A0S2K775_9GAMM</name>
<sequence>MYFGVFPMQKTHLAYSVVGLVVLGAASFYLSENAQASAAEQFKIDTLSHLSPYIPAQCYTKPVSTNGQVNNSCFACHTDSKRPNFLNDSDVQLSYSFPGEAAKNPWLNMFKDRTTEVGRITDDEILAYVRESNYFTLEGKLALADHLEKNQSKYDSNNNGQWDGYVPDSYFNYDHQGFDKTPEGDYTGWRTYAYYPLPGGFMPTNGSTDDVSIRLAPAFRNNEQGQFDLTVYTVNLAIVEALIKEQDIQIEPVDEAHLGVDLDKNGELTTANLVRYEWAPRDGKFMSYVGQAKQQLAEKKVHLAAKLFPEGTEFLHSVRYLDLDENDDVAMSARMKELRYAKKQFWMNYYQLEELVEKEIKERYDFPDRTKLLRGSAEEGLTVAQGWTYQGFIEDKRGALRPQTFEEQASCVGCHSGMGVLMDSNVSFYRKLPTESFQKGWYHWQQKSFAGTPDRIRETDGQPEYSYYLMNNPTGDEFRANHEVKAKFFDQEGKPKPAAFARLQQDISYLLLPSKSRALELNKAYKVIVDEQSYIHGKAPIVKPLDDVMHKQVEVDQETGITQTLNAF</sequence>
<dbReference type="STRING" id="161398.PP2015_3785"/>
<dbReference type="EMBL" id="CP013188">
    <property type="protein sequence ID" value="ALO44256.1"/>
    <property type="molecule type" value="Genomic_DNA"/>
</dbReference>
<organism evidence="2 3">
    <name type="scientific">Pseudoalteromonas phenolica</name>
    <dbReference type="NCBI Taxonomy" id="161398"/>
    <lineage>
        <taxon>Bacteria</taxon>
        <taxon>Pseudomonadati</taxon>
        <taxon>Pseudomonadota</taxon>
        <taxon>Gammaproteobacteria</taxon>
        <taxon>Alteromonadales</taxon>
        <taxon>Pseudoalteromonadaceae</taxon>
        <taxon>Pseudoalteromonas</taxon>
    </lineage>
</organism>
<accession>A0A0S2K775</accession>
<keyword evidence="1" id="KW-0472">Membrane</keyword>
<keyword evidence="1" id="KW-0812">Transmembrane</keyword>
<evidence type="ECO:0000256" key="1">
    <source>
        <dbReference type="SAM" id="Phobius"/>
    </source>
</evidence>
<dbReference type="Proteomes" id="UP000061457">
    <property type="component" value="Chromosome II"/>
</dbReference>
<dbReference type="AlphaFoldDB" id="A0A0S2K775"/>